<dbReference type="AlphaFoldDB" id="A0A3B1ALF5"/>
<evidence type="ECO:0000313" key="1">
    <source>
        <dbReference type="EMBL" id="VAW94704.1"/>
    </source>
</evidence>
<name>A0A3B1ALF5_9ZZZZ</name>
<reference evidence="1" key="1">
    <citation type="submission" date="2018-06" db="EMBL/GenBank/DDBJ databases">
        <authorList>
            <person name="Zhirakovskaya E."/>
        </authorList>
    </citation>
    <scope>NUCLEOTIDE SEQUENCE</scope>
</reference>
<gene>
    <name evidence="1" type="ORF">MNBD_GAMMA21-3032</name>
</gene>
<accession>A0A3B1ALF5</accession>
<dbReference type="EMBL" id="UOFR01000029">
    <property type="protein sequence ID" value="VAW94704.1"/>
    <property type="molecule type" value="Genomic_DNA"/>
</dbReference>
<proteinExistence type="predicted"/>
<sequence>MRMYNLTHNIILAVVLVLYSQNLAFADSKIHILTSQQWNIPREASSIIEMSAIRAAMHDLQSNKKGKMLIKYPGGDVGTLWAHELRSWLISLGLSEKFIELVPGSSNPNQIELVVIKPPY</sequence>
<protein>
    <submittedName>
        <fullName evidence="1">Uncharacterized protein</fullName>
    </submittedName>
</protein>
<organism evidence="1">
    <name type="scientific">hydrothermal vent metagenome</name>
    <dbReference type="NCBI Taxonomy" id="652676"/>
    <lineage>
        <taxon>unclassified sequences</taxon>
        <taxon>metagenomes</taxon>
        <taxon>ecological metagenomes</taxon>
    </lineage>
</organism>